<sequence length="151" mass="15655">MSTAEARVGESLGVTASLGVLAEVRAFVRSAVGGLGADKRTVSALVQCVDEWVTNVVVHGYGETPGPVSVTARRDGDDIVVVVRDEASAYDPATAPSFDRDAPLERRPFGGMGIALIRDLSSSFERRAPTGATPGVGNEVTMRRPALTGGA</sequence>
<evidence type="ECO:0000256" key="2">
    <source>
        <dbReference type="SAM" id="MobiDB-lite"/>
    </source>
</evidence>
<dbReference type="GO" id="GO:0004674">
    <property type="term" value="F:protein serine/threonine kinase activity"/>
    <property type="evidence" value="ECO:0007669"/>
    <property type="project" value="UniProtKB-KW"/>
</dbReference>
<keyword evidence="5" id="KW-1185">Reference proteome</keyword>
<dbReference type="RefSeq" id="WP_194706834.1">
    <property type="nucleotide sequence ID" value="NZ_JADKPN010000005.1"/>
</dbReference>
<feature type="region of interest" description="Disordered" evidence="2">
    <location>
        <begin position="128"/>
        <end position="151"/>
    </location>
</feature>
<dbReference type="AlphaFoldDB" id="A0A930VFJ2"/>
<keyword evidence="1" id="KW-0808">Transferase</keyword>
<protein>
    <submittedName>
        <fullName evidence="4">ATP-binding protein</fullName>
    </submittedName>
</protein>
<keyword evidence="1" id="KW-0723">Serine/threonine-protein kinase</keyword>
<dbReference type="PANTHER" id="PTHR35526:SF6">
    <property type="entry name" value="SLR1861 PROTEIN"/>
    <property type="match status" value="1"/>
</dbReference>
<dbReference type="InterPro" id="IPR003594">
    <property type="entry name" value="HATPase_dom"/>
</dbReference>
<dbReference type="Gene3D" id="3.30.565.10">
    <property type="entry name" value="Histidine kinase-like ATPase, C-terminal domain"/>
    <property type="match status" value="1"/>
</dbReference>
<dbReference type="Pfam" id="PF13581">
    <property type="entry name" value="HATPase_c_2"/>
    <property type="match status" value="1"/>
</dbReference>
<dbReference type="EMBL" id="JADKPN010000005">
    <property type="protein sequence ID" value="MBF4763656.1"/>
    <property type="molecule type" value="Genomic_DNA"/>
</dbReference>
<gene>
    <name evidence="4" type="ORF">ISU07_11000</name>
</gene>
<dbReference type="SUPFAM" id="SSF55874">
    <property type="entry name" value="ATPase domain of HSP90 chaperone/DNA topoisomerase II/histidine kinase"/>
    <property type="match status" value="1"/>
</dbReference>
<proteinExistence type="predicted"/>
<evidence type="ECO:0000256" key="1">
    <source>
        <dbReference type="ARBA" id="ARBA00022527"/>
    </source>
</evidence>
<evidence type="ECO:0000313" key="5">
    <source>
        <dbReference type="Proteomes" id="UP000640489"/>
    </source>
</evidence>
<evidence type="ECO:0000313" key="4">
    <source>
        <dbReference type="EMBL" id="MBF4763656.1"/>
    </source>
</evidence>
<dbReference type="PANTHER" id="PTHR35526">
    <property type="entry name" value="ANTI-SIGMA-F FACTOR RSBW-RELATED"/>
    <property type="match status" value="1"/>
</dbReference>
<evidence type="ECO:0000259" key="3">
    <source>
        <dbReference type="Pfam" id="PF13581"/>
    </source>
</evidence>
<organism evidence="4 5">
    <name type="scientific">Nocardioides islandensis</name>
    <dbReference type="NCBI Taxonomy" id="433663"/>
    <lineage>
        <taxon>Bacteria</taxon>
        <taxon>Bacillati</taxon>
        <taxon>Actinomycetota</taxon>
        <taxon>Actinomycetes</taxon>
        <taxon>Propionibacteriales</taxon>
        <taxon>Nocardioidaceae</taxon>
        <taxon>Nocardioides</taxon>
    </lineage>
</organism>
<name>A0A930VFJ2_9ACTN</name>
<dbReference type="GO" id="GO:0005524">
    <property type="term" value="F:ATP binding"/>
    <property type="evidence" value="ECO:0007669"/>
    <property type="project" value="UniProtKB-KW"/>
</dbReference>
<keyword evidence="1" id="KW-0418">Kinase</keyword>
<keyword evidence="4" id="KW-0547">Nucleotide-binding</keyword>
<feature type="domain" description="Histidine kinase/HSP90-like ATPase" evidence="3">
    <location>
        <begin position="15"/>
        <end position="143"/>
    </location>
</feature>
<dbReference type="Proteomes" id="UP000640489">
    <property type="component" value="Unassembled WGS sequence"/>
</dbReference>
<reference evidence="4" key="1">
    <citation type="submission" date="2020-11" db="EMBL/GenBank/DDBJ databases">
        <title>Nocardioides sp. nov., isolated from Soil of Cynanchum wilfordii Hemsley rhizosphere.</title>
        <authorList>
            <person name="Lee J.-S."/>
            <person name="Suh M.K."/>
            <person name="Kim J.-S."/>
        </authorList>
    </citation>
    <scope>NUCLEOTIDE SEQUENCE</scope>
    <source>
        <strain evidence="4">KCTC 19275</strain>
    </source>
</reference>
<accession>A0A930VFJ2</accession>
<dbReference type="InterPro" id="IPR050267">
    <property type="entry name" value="Anti-sigma-factor_SerPK"/>
</dbReference>
<keyword evidence="4" id="KW-0067">ATP-binding</keyword>
<dbReference type="InterPro" id="IPR036890">
    <property type="entry name" value="HATPase_C_sf"/>
</dbReference>
<dbReference type="CDD" id="cd16936">
    <property type="entry name" value="HATPase_RsbW-like"/>
    <property type="match status" value="1"/>
</dbReference>
<comment type="caution">
    <text evidence="4">The sequence shown here is derived from an EMBL/GenBank/DDBJ whole genome shotgun (WGS) entry which is preliminary data.</text>
</comment>